<gene>
    <name evidence="9" type="ORF">SAMN04489757_1619</name>
</gene>
<keyword evidence="10" id="KW-1185">Reference proteome</keyword>
<dbReference type="InterPro" id="IPR040921">
    <property type="entry name" value="Peptidase_S66C"/>
</dbReference>
<dbReference type="Gene3D" id="3.50.30.60">
    <property type="entry name" value="LD-carboxypeptidase A C-terminal domain-like"/>
    <property type="match status" value="1"/>
</dbReference>
<dbReference type="PANTHER" id="PTHR30237:SF2">
    <property type="entry name" value="MUREIN TETRAPEPTIDE CARBOXYPEPTIDASE"/>
    <property type="match status" value="1"/>
</dbReference>
<dbReference type="InterPro" id="IPR027461">
    <property type="entry name" value="Carboxypeptidase_A_C_sf"/>
</dbReference>
<proteinExistence type="inferred from homology"/>
<dbReference type="SUPFAM" id="SSF141986">
    <property type="entry name" value="LD-carboxypeptidase A C-terminal domain-like"/>
    <property type="match status" value="1"/>
</dbReference>
<dbReference type="Pfam" id="PF17676">
    <property type="entry name" value="Peptidase_S66C"/>
    <property type="match status" value="1"/>
</dbReference>
<reference evidence="9 10" key="1">
    <citation type="submission" date="2016-10" db="EMBL/GenBank/DDBJ databases">
        <authorList>
            <person name="de Groot N.N."/>
        </authorList>
    </citation>
    <scope>NUCLEOTIDE SEQUENCE [LARGE SCALE GENOMIC DNA]</scope>
    <source>
        <strain evidence="9 10">DSM 1283</strain>
    </source>
</reference>
<keyword evidence="3" id="KW-0645">Protease</keyword>
<dbReference type="EMBL" id="FOWD01000061">
    <property type="protein sequence ID" value="SFO66438.1"/>
    <property type="molecule type" value="Genomic_DNA"/>
</dbReference>
<dbReference type="GO" id="GO:0006508">
    <property type="term" value="P:proteolysis"/>
    <property type="evidence" value="ECO:0007669"/>
    <property type="project" value="UniProtKB-KW"/>
</dbReference>
<dbReference type="RefSeq" id="WP_091689164.1">
    <property type="nucleotide sequence ID" value="NZ_BAABFM010000057.1"/>
</dbReference>
<feature type="active site" description="Charge relay system" evidence="6">
    <location>
        <position position="201"/>
    </location>
</feature>
<keyword evidence="4" id="KW-0378">Hydrolase</keyword>
<dbReference type="GO" id="GO:0004180">
    <property type="term" value="F:carboxypeptidase activity"/>
    <property type="evidence" value="ECO:0007669"/>
    <property type="project" value="UniProtKB-KW"/>
</dbReference>
<dbReference type="PANTHER" id="PTHR30237">
    <property type="entry name" value="MURAMOYLTETRAPEPTIDE CARBOXYPEPTIDASE"/>
    <property type="match status" value="1"/>
</dbReference>
<evidence type="ECO:0000256" key="1">
    <source>
        <dbReference type="ARBA" id="ARBA00010233"/>
    </source>
</evidence>
<feature type="domain" description="LD-carboxypeptidase N-terminal" evidence="7">
    <location>
        <begin position="9"/>
        <end position="125"/>
    </location>
</feature>
<dbReference type="SUPFAM" id="SSF52317">
    <property type="entry name" value="Class I glutamine amidotransferase-like"/>
    <property type="match status" value="1"/>
</dbReference>
<accession>A0A1I5J0X2</accession>
<evidence type="ECO:0000256" key="3">
    <source>
        <dbReference type="ARBA" id="ARBA00022670"/>
    </source>
</evidence>
<feature type="active site" description="Charge relay system" evidence="6">
    <location>
        <position position="269"/>
    </location>
</feature>
<keyword evidence="2 9" id="KW-0121">Carboxypeptidase</keyword>
<evidence type="ECO:0000259" key="8">
    <source>
        <dbReference type="Pfam" id="PF17676"/>
    </source>
</evidence>
<dbReference type="Gene3D" id="3.40.50.10740">
    <property type="entry name" value="Class I glutamine amidotransferase-like"/>
    <property type="match status" value="1"/>
</dbReference>
<dbReference type="Proteomes" id="UP000198806">
    <property type="component" value="Unassembled WGS sequence"/>
</dbReference>
<dbReference type="InterPro" id="IPR040449">
    <property type="entry name" value="Peptidase_S66_N"/>
</dbReference>
<evidence type="ECO:0000256" key="4">
    <source>
        <dbReference type="ARBA" id="ARBA00022801"/>
    </source>
</evidence>
<dbReference type="CDD" id="cd07062">
    <property type="entry name" value="Peptidase_S66_mccF_like"/>
    <property type="match status" value="1"/>
</dbReference>
<dbReference type="STRING" id="1527.SAMN04489757_1619"/>
<protein>
    <submittedName>
        <fullName evidence="9">Muramoyltetrapeptide carboxypeptidase LdcA (Peptidoglycan recycling)</fullName>
    </submittedName>
</protein>
<dbReference type="AlphaFoldDB" id="A0A1I5J0X2"/>
<name>A0A1I5J0X2_9FIRM</name>
<evidence type="ECO:0000259" key="7">
    <source>
        <dbReference type="Pfam" id="PF02016"/>
    </source>
</evidence>
<dbReference type="GO" id="GO:0008236">
    <property type="term" value="F:serine-type peptidase activity"/>
    <property type="evidence" value="ECO:0007669"/>
    <property type="project" value="UniProtKB-KW"/>
</dbReference>
<sequence length="284" mass="32481">MLLRQGDKVGIVGCSNALSMSNKTNIDELLRIVERFRLIPICSDFLYEKYSVFSGDALDRGKALMDFYLDPQIKAIFDISGGDIANEILPYLDFQVIKKNYKPFFGYSDLTTIINSLYSQTGYYSYLYQLRNLVYDEREEQQERFVHSLFHNSNELYDINYTFLQGEGMKGIVVGGNIRCFLKLAGTPYMPDFRNKILFLESLGGDVGLMTTYLNQYKQMGVFQKINGILLGTFTKMEKEKLRPTIEELVINIVGDVKLPIGKTEEIGHGVNSKCLVIGKQYIF</sequence>
<keyword evidence="5" id="KW-0720">Serine protease</keyword>
<evidence type="ECO:0000256" key="5">
    <source>
        <dbReference type="ARBA" id="ARBA00022825"/>
    </source>
</evidence>
<dbReference type="InterPro" id="IPR029062">
    <property type="entry name" value="Class_I_gatase-like"/>
</dbReference>
<dbReference type="PIRSF" id="PIRSF028757">
    <property type="entry name" value="LD-carboxypeptidase"/>
    <property type="match status" value="1"/>
</dbReference>
<feature type="domain" description="LD-carboxypeptidase C-terminal" evidence="8">
    <location>
        <begin position="170"/>
        <end position="281"/>
    </location>
</feature>
<evidence type="ECO:0000313" key="9">
    <source>
        <dbReference type="EMBL" id="SFO66438.1"/>
    </source>
</evidence>
<organism evidence="9 10">
    <name type="scientific">Anaerocolumna aminovalerica</name>
    <dbReference type="NCBI Taxonomy" id="1527"/>
    <lineage>
        <taxon>Bacteria</taxon>
        <taxon>Bacillati</taxon>
        <taxon>Bacillota</taxon>
        <taxon>Clostridia</taxon>
        <taxon>Lachnospirales</taxon>
        <taxon>Lachnospiraceae</taxon>
        <taxon>Anaerocolumna</taxon>
    </lineage>
</organism>
<evidence type="ECO:0000256" key="6">
    <source>
        <dbReference type="PIRSR" id="PIRSR028757-1"/>
    </source>
</evidence>
<evidence type="ECO:0000313" key="10">
    <source>
        <dbReference type="Proteomes" id="UP000198806"/>
    </source>
</evidence>
<comment type="similarity">
    <text evidence="1">Belongs to the peptidase S66 family.</text>
</comment>
<dbReference type="InterPro" id="IPR027478">
    <property type="entry name" value="LdcA_N"/>
</dbReference>
<feature type="active site" description="Nucleophile" evidence="6">
    <location>
        <position position="108"/>
    </location>
</feature>
<dbReference type="Pfam" id="PF02016">
    <property type="entry name" value="Peptidase_S66"/>
    <property type="match status" value="1"/>
</dbReference>
<evidence type="ECO:0000256" key="2">
    <source>
        <dbReference type="ARBA" id="ARBA00022645"/>
    </source>
</evidence>
<dbReference type="OrthoDB" id="9807329at2"/>
<dbReference type="InterPro" id="IPR003507">
    <property type="entry name" value="S66_fam"/>
</dbReference>